<dbReference type="EC" id="2.7.11.1" evidence="2"/>
<dbReference type="InParanoid" id="B9INT4"/>
<dbReference type="PROSITE" id="PS50011">
    <property type="entry name" value="PROTEIN_KINASE_DOM"/>
    <property type="match status" value="1"/>
</dbReference>
<dbReference type="OrthoDB" id="1741851at2759"/>
<proteinExistence type="predicted"/>
<keyword evidence="4" id="KW-0723">Serine/threonine-protein kinase</keyword>
<dbReference type="GO" id="GO:0004674">
    <property type="term" value="F:protein serine/threonine kinase activity"/>
    <property type="evidence" value="ECO:0000318"/>
    <property type="project" value="GO_Central"/>
</dbReference>
<evidence type="ECO:0000256" key="16">
    <source>
        <dbReference type="ARBA" id="ARBA00023170"/>
    </source>
</evidence>
<dbReference type="InterPro" id="IPR008271">
    <property type="entry name" value="Ser/Thr_kinase_AS"/>
</dbReference>
<evidence type="ECO:0000313" key="24">
    <source>
        <dbReference type="EMBL" id="PNS91655.1"/>
    </source>
</evidence>
<keyword evidence="8" id="KW-0732">Signal</keyword>
<protein>
    <recommendedName>
        <fullName evidence="2">non-specific serine/threonine protein kinase</fullName>
        <ecNumber evidence="2">2.7.11.1</ecNumber>
    </recommendedName>
</protein>
<evidence type="ECO:0000256" key="9">
    <source>
        <dbReference type="ARBA" id="ARBA00022734"/>
    </source>
</evidence>
<dbReference type="OMA" id="YMANNTI"/>
<dbReference type="InterPro" id="IPR036426">
    <property type="entry name" value="Bulb-type_lectin_dom_sf"/>
</dbReference>
<dbReference type="Gene3D" id="1.10.510.10">
    <property type="entry name" value="Transferase(Phosphotransferase) domain 1"/>
    <property type="match status" value="1"/>
</dbReference>
<comment type="catalytic activity">
    <reaction evidence="19">
        <text>L-seryl-[protein] + ATP = O-phospho-L-seryl-[protein] + ADP + H(+)</text>
        <dbReference type="Rhea" id="RHEA:17989"/>
        <dbReference type="Rhea" id="RHEA-COMP:9863"/>
        <dbReference type="Rhea" id="RHEA-COMP:11604"/>
        <dbReference type="ChEBI" id="CHEBI:15378"/>
        <dbReference type="ChEBI" id="CHEBI:29999"/>
        <dbReference type="ChEBI" id="CHEBI:30616"/>
        <dbReference type="ChEBI" id="CHEBI:83421"/>
        <dbReference type="ChEBI" id="CHEBI:456216"/>
        <dbReference type="EC" id="2.7.11.1"/>
    </reaction>
</comment>
<dbReference type="eggNOG" id="ENOG502QTV8">
    <property type="taxonomic scope" value="Eukaryota"/>
</dbReference>
<evidence type="ECO:0000256" key="10">
    <source>
        <dbReference type="ARBA" id="ARBA00022741"/>
    </source>
</evidence>
<dbReference type="Gramene" id="Potri.019G120000.1.v4.1">
    <property type="protein sequence ID" value="Potri.019G120000.1.v4.1"/>
    <property type="gene ID" value="Potri.019G120000.v4.1"/>
</dbReference>
<keyword evidence="9" id="KW-0430">Lectin</keyword>
<evidence type="ECO:0000256" key="14">
    <source>
        <dbReference type="ARBA" id="ARBA00023136"/>
    </source>
</evidence>
<keyword evidence="13 20" id="KW-1133">Transmembrane helix</keyword>
<dbReference type="Pfam" id="PF07714">
    <property type="entry name" value="PK_Tyr_Ser-Thr"/>
    <property type="match status" value="1"/>
</dbReference>
<evidence type="ECO:0000256" key="5">
    <source>
        <dbReference type="ARBA" id="ARBA00022553"/>
    </source>
</evidence>
<evidence type="ECO:0000259" key="22">
    <source>
        <dbReference type="PROSITE" id="PS50927"/>
    </source>
</evidence>
<keyword evidence="12" id="KW-0067">ATP-binding</keyword>
<dbReference type="AlphaFoldDB" id="B9INT4"/>
<dbReference type="CDD" id="cd14066">
    <property type="entry name" value="STKc_IRAK"/>
    <property type="match status" value="1"/>
</dbReference>
<dbReference type="CDD" id="cd00028">
    <property type="entry name" value="B_lectin"/>
    <property type="match status" value="1"/>
</dbReference>
<dbReference type="FunFam" id="2.90.10.10:FF:000009">
    <property type="entry name" value="Receptor-like serine/threonine-protein kinase SD1-8"/>
    <property type="match status" value="1"/>
</dbReference>
<dbReference type="SUPFAM" id="SSF56112">
    <property type="entry name" value="Protein kinase-like (PK-like)"/>
    <property type="match status" value="1"/>
</dbReference>
<evidence type="ECO:0000256" key="8">
    <source>
        <dbReference type="ARBA" id="ARBA00022729"/>
    </source>
</evidence>
<evidence type="ECO:0000256" key="13">
    <source>
        <dbReference type="ARBA" id="ARBA00022989"/>
    </source>
</evidence>
<keyword evidence="7 20" id="KW-0812">Transmembrane</keyword>
<dbReference type="Pfam" id="PF00954">
    <property type="entry name" value="S_locus_glycop"/>
    <property type="match status" value="1"/>
</dbReference>
<evidence type="ECO:0000259" key="23">
    <source>
        <dbReference type="PROSITE" id="PS50948"/>
    </source>
</evidence>
<dbReference type="InterPro" id="IPR000719">
    <property type="entry name" value="Prot_kinase_dom"/>
</dbReference>
<evidence type="ECO:0000256" key="20">
    <source>
        <dbReference type="SAM" id="Phobius"/>
    </source>
</evidence>
<dbReference type="SMR" id="B9INT4"/>
<feature type="domain" description="Apple" evidence="23">
    <location>
        <begin position="367"/>
        <end position="450"/>
    </location>
</feature>
<dbReference type="EMBL" id="CM009308">
    <property type="protein sequence ID" value="PNS91655.1"/>
    <property type="molecule type" value="Genomic_DNA"/>
</dbReference>
<dbReference type="PROSITE" id="PS50927">
    <property type="entry name" value="BULB_LECTIN"/>
    <property type="match status" value="1"/>
</dbReference>
<dbReference type="GO" id="GO:0030246">
    <property type="term" value="F:carbohydrate binding"/>
    <property type="evidence" value="ECO:0007669"/>
    <property type="project" value="UniProtKB-KW"/>
</dbReference>
<feature type="transmembrane region" description="Helical" evidence="20">
    <location>
        <begin position="634"/>
        <end position="658"/>
    </location>
</feature>
<dbReference type="Proteomes" id="UP000006729">
    <property type="component" value="Chromosome 19"/>
</dbReference>
<keyword evidence="3" id="KW-1003">Cell membrane</keyword>
<evidence type="ECO:0000256" key="3">
    <source>
        <dbReference type="ARBA" id="ARBA00022475"/>
    </source>
</evidence>
<dbReference type="PROSITE" id="PS50948">
    <property type="entry name" value="PAN"/>
    <property type="match status" value="1"/>
</dbReference>
<dbReference type="GO" id="GO:0007165">
    <property type="term" value="P:signal transduction"/>
    <property type="evidence" value="ECO:0000318"/>
    <property type="project" value="GO_Central"/>
</dbReference>
<evidence type="ECO:0000256" key="4">
    <source>
        <dbReference type="ARBA" id="ARBA00022527"/>
    </source>
</evidence>
<evidence type="ECO:0000256" key="11">
    <source>
        <dbReference type="ARBA" id="ARBA00022777"/>
    </source>
</evidence>
<evidence type="ECO:0000256" key="2">
    <source>
        <dbReference type="ARBA" id="ARBA00012513"/>
    </source>
</evidence>
<keyword evidence="15" id="KW-1015">Disulfide bond</keyword>
<dbReference type="SMART" id="SM00473">
    <property type="entry name" value="PAN_AP"/>
    <property type="match status" value="1"/>
</dbReference>
<evidence type="ECO:0000256" key="1">
    <source>
        <dbReference type="ARBA" id="ARBA00004251"/>
    </source>
</evidence>
<dbReference type="InterPro" id="IPR001245">
    <property type="entry name" value="Ser-Thr/Tyr_kinase_cat_dom"/>
</dbReference>
<gene>
    <name evidence="24" type="ORF">POPTR_019G120000</name>
</gene>
<dbReference type="Gene3D" id="3.30.200.20">
    <property type="entry name" value="Phosphorylase Kinase, domain 1"/>
    <property type="match status" value="1"/>
</dbReference>
<dbReference type="FunFam" id="3.30.200.20:FF:000330">
    <property type="entry name" value="G-type lectin S-receptor-like serine/threonine-protein kinase At4g03230"/>
    <property type="match status" value="1"/>
</dbReference>
<dbReference type="HOGENOM" id="CLU_000288_116_7_1"/>
<dbReference type="InterPro" id="IPR000858">
    <property type="entry name" value="S_locus_glycoprot_dom"/>
</dbReference>
<dbReference type="Pfam" id="PF08276">
    <property type="entry name" value="PAN_2"/>
    <property type="match status" value="1"/>
</dbReference>
<dbReference type="SUPFAM" id="SSF51110">
    <property type="entry name" value="alpha-D-mannose-specific plant lectins"/>
    <property type="match status" value="1"/>
</dbReference>
<name>B9INT4_POPTR</name>
<dbReference type="GO" id="GO:0005524">
    <property type="term" value="F:ATP binding"/>
    <property type="evidence" value="ECO:0007669"/>
    <property type="project" value="UniProtKB-KW"/>
</dbReference>
<dbReference type="InterPro" id="IPR011009">
    <property type="entry name" value="Kinase-like_dom_sf"/>
</dbReference>
<dbReference type="GO" id="GO:0005886">
    <property type="term" value="C:plasma membrane"/>
    <property type="evidence" value="ECO:0000318"/>
    <property type="project" value="GO_Central"/>
</dbReference>
<dbReference type="InterPro" id="IPR003609">
    <property type="entry name" value="Pan_app"/>
</dbReference>
<reference evidence="24 25" key="1">
    <citation type="journal article" date="2006" name="Science">
        <title>The genome of black cottonwood, Populus trichocarpa (Torr. &amp; Gray).</title>
        <authorList>
            <person name="Tuskan G.A."/>
            <person name="Difazio S."/>
            <person name="Jansson S."/>
            <person name="Bohlmann J."/>
            <person name="Grigoriev I."/>
            <person name="Hellsten U."/>
            <person name="Putnam N."/>
            <person name="Ralph S."/>
            <person name="Rombauts S."/>
            <person name="Salamov A."/>
            <person name="Schein J."/>
            <person name="Sterck L."/>
            <person name="Aerts A."/>
            <person name="Bhalerao R.R."/>
            <person name="Bhalerao R.P."/>
            <person name="Blaudez D."/>
            <person name="Boerjan W."/>
            <person name="Brun A."/>
            <person name="Brunner A."/>
            <person name="Busov V."/>
            <person name="Campbell M."/>
            <person name="Carlson J."/>
            <person name="Chalot M."/>
            <person name="Chapman J."/>
            <person name="Chen G.L."/>
            <person name="Cooper D."/>
            <person name="Coutinho P.M."/>
            <person name="Couturier J."/>
            <person name="Covert S."/>
            <person name="Cronk Q."/>
            <person name="Cunningham R."/>
            <person name="Davis J."/>
            <person name="Degroeve S."/>
            <person name="Dejardin A."/>
            <person name="Depamphilis C."/>
            <person name="Detter J."/>
            <person name="Dirks B."/>
            <person name="Dubchak I."/>
            <person name="Duplessis S."/>
            <person name="Ehlting J."/>
            <person name="Ellis B."/>
            <person name="Gendler K."/>
            <person name="Goodstein D."/>
            <person name="Gribskov M."/>
            <person name="Grimwood J."/>
            <person name="Groover A."/>
            <person name="Gunter L."/>
            <person name="Hamberger B."/>
            <person name="Heinze B."/>
            <person name="Helariutta Y."/>
            <person name="Henrissat B."/>
            <person name="Holligan D."/>
            <person name="Holt R."/>
            <person name="Huang W."/>
            <person name="Islam-Faridi N."/>
            <person name="Jones S."/>
            <person name="Jones-Rhoades M."/>
            <person name="Jorgensen R."/>
            <person name="Joshi C."/>
            <person name="Kangasjarvi J."/>
            <person name="Karlsson J."/>
            <person name="Kelleher C."/>
            <person name="Kirkpatrick R."/>
            <person name="Kirst M."/>
            <person name="Kohler A."/>
            <person name="Kalluri U."/>
            <person name="Larimer F."/>
            <person name="Leebens-Mack J."/>
            <person name="Leple J.C."/>
            <person name="Locascio P."/>
            <person name="Lou Y."/>
            <person name="Lucas S."/>
            <person name="Martin F."/>
            <person name="Montanini B."/>
            <person name="Napoli C."/>
            <person name="Nelson D.R."/>
            <person name="Nelson C."/>
            <person name="Nieminen K."/>
            <person name="Nilsson O."/>
            <person name="Pereda V."/>
            <person name="Peter G."/>
            <person name="Philippe R."/>
            <person name="Pilate G."/>
            <person name="Poliakov A."/>
            <person name="Razumovskaya J."/>
            <person name="Richardson P."/>
            <person name="Rinaldi C."/>
            <person name="Ritland K."/>
            <person name="Rouze P."/>
            <person name="Ryaboy D."/>
            <person name="Schmutz J."/>
            <person name="Schrader J."/>
            <person name="Segerman B."/>
            <person name="Shin H."/>
            <person name="Siddiqui A."/>
            <person name="Sterky F."/>
            <person name="Terry A."/>
            <person name="Tsai C.J."/>
            <person name="Uberbacher E."/>
            <person name="Unneberg P."/>
            <person name="Vahala J."/>
            <person name="Wall K."/>
            <person name="Wessler S."/>
            <person name="Yang G."/>
            <person name="Yin T."/>
            <person name="Douglas C."/>
            <person name="Marra M."/>
            <person name="Sandberg G."/>
            <person name="Van de Peer Y."/>
            <person name="Rokhsar D."/>
        </authorList>
    </citation>
    <scope>NUCLEOTIDE SEQUENCE [LARGE SCALE GENOMIC DNA]</scope>
    <source>
        <strain evidence="25">cv. Nisqually</strain>
    </source>
</reference>
<dbReference type="GO" id="GO:0006955">
    <property type="term" value="P:immune response"/>
    <property type="evidence" value="ECO:0000318"/>
    <property type="project" value="GO_Central"/>
</dbReference>
<dbReference type="GO" id="GO:0048544">
    <property type="term" value="P:recognition of pollen"/>
    <property type="evidence" value="ECO:0007669"/>
    <property type="project" value="InterPro"/>
</dbReference>
<keyword evidence="17" id="KW-0325">Glycoprotein</keyword>
<evidence type="ECO:0000259" key="21">
    <source>
        <dbReference type="PROSITE" id="PS50011"/>
    </source>
</evidence>
<evidence type="ECO:0000256" key="19">
    <source>
        <dbReference type="ARBA" id="ARBA00048679"/>
    </source>
</evidence>
<dbReference type="Gene3D" id="2.90.10.10">
    <property type="entry name" value="Bulb-type lectin domain"/>
    <property type="match status" value="1"/>
</dbReference>
<dbReference type="PROSITE" id="PS00108">
    <property type="entry name" value="PROTEIN_KINASE_ST"/>
    <property type="match status" value="1"/>
</dbReference>
<evidence type="ECO:0000313" key="25">
    <source>
        <dbReference type="Proteomes" id="UP000006729"/>
    </source>
</evidence>
<keyword evidence="10" id="KW-0547">Nucleotide-binding</keyword>
<keyword evidence="11" id="KW-0418">Kinase</keyword>
<dbReference type="PANTHER" id="PTHR27002:SF1116">
    <property type="entry name" value="NON-SPECIFIC SERINE_THREONINE PROTEIN KINASE"/>
    <property type="match status" value="1"/>
</dbReference>
<feature type="domain" description="Protein kinase" evidence="21">
    <location>
        <begin position="722"/>
        <end position="982"/>
    </location>
</feature>
<dbReference type="KEGG" id="pop:7498154"/>
<comment type="subcellular location">
    <subcellularLocation>
        <location evidence="1">Cell membrane</location>
        <topology evidence="1">Single-pass type I membrane protein</topology>
    </subcellularLocation>
</comment>
<dbReference type="CDD" id="cd01098">
    <property type="entry name" value="PAN_AP_plant"/>
    <property type="match status" value="1"/>
</dbReference>
<evidence type="ECO:0000256" key="12">
    <source>
        <dbReference type="ARBA" id="ARBA00022840"/>
    </source>
</evidence>
<evidence type="ECO:0000256" key="7">
    <source>
        <dbReference type="ARBA" id="ARBA00022692"/>
    </source>
</evidence>
<dbReference type="InterPro" id="IPR001480">
    <property type="entry name" value="Bulb-type_lectin_dom"/>
</dbReference>
<sequence length="1038" mass="117573">MMDVKERTRIQTAHITISATNMVSSIFSSFTLFLFLSSWMCSARDNMTSSTPLRDEMGHTLVSSGERFELGFFTPYGRNDGKKYLGIRYRYSPQTVVWVANRENPLDNSRGVFSLEQDGNLQVMDGNRTSYWSARIESTSSSFSFTRRLKLMDSGNLVLIQEAANGSAILWQSFDYPTDTFLPGMKMDKNFMLTSWKSSIDPASGDFKFQLDERENQYIIMKNGSIPYWKSGVSGSSVRSDERLWLVSNLLMNSSRKPSRPLGNTTTTNGSPYNKINSTAVNYNNARLVMNFDGQIKFFLWRNVTWTLNWWEPSDRCSLFDACGTFSSCNSLNRIPCKCLPGFQPKSPDNWKLGNFSEGCERMSPLCSKDVVQNFLELKSMEAGKPDVDYDYSDENECMNECLSKCYCQAYSYQKAEKGDNNFTCWIWFKDLINVQEQYEGGRDLNVRVPLSVIASVKRKCQICGTTIIPYPLSTGPNCGDKMYFSFHCDDSSGQLSFEIPGGAYYSVTGIDEELQKFSIHVEDADCKAIESMGNYTQRNQSWPFHVIGRCDANRSNILLGSSFEDTGFAEVEIRWAKPSEPLCNSLDECNDWPHSTCSSATDGTKRCLCNKSFWWDPKTVNCISASTKKRRSLYLVLLGVIAASVIILCASFFLYHLRRSTKVTGRENRENNQGNVAFHLNDTERRPRDLIYADHFTVDDKKGIDVPFFDMECILAATDNFSGANKLGQGGFGPVYKGKLPGGQEIAIKRLSYGSGQGLEEFKNEITLIVKLQHRNLVRLLGYCAEGCEKMLLYEYMPNKSLDVFIFDRTLCMLLNWELRFNIIMGIARGLLYLHRDSRLKIIHRDLKTSNVLLDEEMNPKISDFGLARILRGKQTEANTQRVVGTYGYMAPEYAMDGDFSTKSDVFSFGVVVLEILSGKRNAAFYKSDQNFSLSAYAWRLWKEEKVLDLMDRALCETCDANEFVRCVNVGLLCVQEHQWDRPTMSNVVFMLGSDTASLPTPKKPAFAASRSLFNTASSSSNADSYVDLTNTLEQGR</sequence>
<keyword evidence="5" id="KW-0597">Phosphoprotein</keyword>
<keyword evidence="6" id="KW-0808">Transferase</keyword>
<evidence type="ECO:0000256" key="18">
    <source>
        <dbReference type="ARBA" id="ARBA00047899"/>
    </source>
</evidence>
<keyword evidence="16" id="KW-0675">Receptor</keyword>
<evidence type="ECO:0000256" key="15">
    <source>
        <dbReference type="ARBA" id="ARBA00023157"/>
    </source>
</evidence>
<organism evidence="24 25">
    <name type="scientific">Populus trichocarpa</name>
    <name type="common">Western balsam poplar</name>
    <name type="synonym">Populus balsamifera subsp. trichocarpa</name>
    <dbReference type="NCBI Taxonomy" id="3694"/>
    <lineage>
        <taxon>Eukaryota</taxon>
        <taxon>Viridiplantae</taxon>
        <taxon>Streptophyta</taxon>
        <taxon>Embryophyta</taxon>
        <taxon>Tracheophyta</taxon>
        <taxon>Spermatophyta</taxon>
        <taxon>Magnoliopsida</taxon>
        <taxon>eudicotyledons</taxon>
        <taxon>Gunneridae</taxon>
        <taxon>Pentapetalae</taxon>
        <taxon>rosids</taxon>
        <taxon>fabids</taxon>
        <taxon>Malpighiales</taxon>
        <taxon>Salicaceae</taxon>
        <taxon>Saliceae</taxon>
        <taxon>Populus</taxon>
    </lineage>
</organism>
<dbReference type="SMART" id="SM00220">
    <property type="entry name" value="S_TKc"/>
    <property type="match status" value="1"/>
</dbReference>
<dbReference type="SMART" id="SM00108">
    <property type="entry name" value="B_lectin"/>
    <property type="match status" value="1"/>
</dbReference>
<evidence type="ECO:0000256" key="6">
    <source>
        <dbReference type="ARBA" id="ARBA00022679"/>
    </source>
</evidence>
<keyword evidence="25" id="KW-1185">Reference proteome</keyword>
<dbReference type="Pfam" id="PF01453">
    <property type="entry name" value="B_lectin"/>
    <property type="match status" value="1"/>
</dbReference>
<accession>B9INT4</accession>
<dbReference type="PANTHER" id="PTHR27002">
    <property type="entry name" value="RECEPTOR-LIKE SERINE/THREONINE-PROTEIN KINASE SD1-8"/>
    <property type="match status" value="1"/>
</dbReference>
<comment type="catalytic activity">
    <reaction evidence="18">
        <text>L-threonyl-[protein] + ATP = O-phospho-L-threonyl-[protein] + ADP + H(+)</text>
        <dbReference type="Rhea" id="RHEA:46608"/>
        <dbReference type="Rhea" id="RHEA-COMP:11060"/>
        <dbReference type="Rhea" id="RHEA-COMP:11605"/>
        <dbReference type="ChEBI" id="CHEBI:15378"/>
        <dbReference type="ChEBI" id="CHEBI:30013"/>
        <dbReference type="ChEBI" id="CHEBI:30616"/>
        <dbReference type="ChEBI" id="CHEBI:61977"/>
        <dbReference type="ChEBI" id="CHEBI:456216"/>
        <dbReference type="EC" id="2.7.11.1"/>
    </reaction>
</comment>
<feature type="domain" description="Bulb-type lectin" evidence="22">
    <location>
        <begin position="46"/>
        <end position="172"/>
    </location>
</feature>
<dbReference type="FunFam" id="1.10.510.10:FF:000060">
    <property type="entry name" value="G-type lectin S-receptor-like serine/threonine-protein kinase"/>
    <property type="match status" value="1"/>
</dbReference>
<evidence type="ECO:0000256" key="17">
    <source>
        <dbReference type="ARBA" id="ARBA00023180"/>
    </source>
</evidence>
<keyword evidence="14 20" id="KW-0472">Membrane</keyword>